<dbReference type="InterPro" id="IPR050767">
    <property type="entry name" value="Sel1_AlgK"/>
</dbReference>
<dbReference type="InterPro" id="IPR011990">
    <property type="entry name" value="TPR-like_helical_dom_sf"/>
</dbReference>
<gene>
    <name evidence="3" type="ORF">M9Y10_045289</name>
</gene>
<name>A0ABR2JWP4_9EUKA</name>
<dbReference type="Gene3D" id="1.10.510.10">
    <property type="entry name" value="Transferase(Phosphotransferase) domain 1"/>
    <property type="match status" value="1"/>
</dbReference>
<evidence type="ECO:0000313" key="3">
    <source>
        <dbReference type="EMBL" id="KAK8882647.1"/>
    </source>
</evidence>
<accession>A0ABR2JWP4</accession>
<dbReference type="SMART" id="SM00220">
    <property type="entry name" value="S_TKc"/>
    <property type="match status" value="1"/>
</dbReference>
<sequence length="559" mass="63934">MNELAKYCQFDLDPNRFSQKDLLYQNDNVSIERVLDSQANKTFIIHTLPLIGFEVSALSDFAKALLKNPDNKYLLPFYGLVSTSTHIKIVYDDLGVSIVDPNKLSSDKKMEMLKTISKAVAYLHSKNISHLRIKVSSIFCTPDKDSFFLGCITPVSIIDLENEDRRLPFYQQPLNSRDSYMFGLLIFELLLDEIKTQKDLLKQFWRFEEFPSDKPIFELAKKCLLHDFKKRPSFNEILTFFGEEQIDIDNSCDSNQILIEVSHQINNVFFLLIRGITYSSQNDYQNAIQVYKSDLLRDIPHAINNIAVLISKDKSDESLSKAADLFHQASDLGFATSQRNYSYALRNGIGVLKNHTEQINYLLKSAKQGFIDSLFGLYTCLFEDSDPKCVKYLRRAAYKTYPPAIHMYGLLIEQGIGYPGDISINFFWVGAQNHYAYCLNNYATRINDIQLSNQYWKEAAEIGSKHAQYNYAVSLLLGRGGVEINKEAAAALMKKSADQIYAPSMFDYALMLREGIGVPKNEEAAEELCIKAGKVRILSEVTAQETKKRYQDIRDKLNR</sequence>
<dbReference type="SUPFAM" id="SSF81901">
    <property type="entry name" value="HCP-like"/>
    <property type="match status" value="2"/>
</dbReference>
<dbReference type="Proteomes" id="UP001470230">
    <property type="component" value="Unassembled WGS sequence"/>
</dbReference>
<feature type="domain" description="Protein kinase" evidence="2">
    <location>
        <begin position="24"/>
        <end position="241"/>
    </location>
</feature>
<dbReference type="EMBL" id="JAPFFF010000009">
    <property type="protein sequence ID" value="KAK8882647.1"/>
    <property type="molecule type" value="Genomic_DNA"/>
</dbReference>
<dbReference type="SMART" id="SM00671">
    <property type="entry name" value="SEL1"/>
    <property type="match status" value="5"/>
</dbReference>
<dbReference type="Pfam" id="PF08238">
    <property type="entry name" value="Sel1"/>
    <property type="match status" value="6"/>
</dbReference>
<evidence type="ECO:0000313" key="4">
    <source>
        <dbReference type="Proteomes" id="UP001470230"/>
    </source>
</evidence>
<proteinExistence type="inferred from homology"/>
<dbReference type="InterPro" id="IPR000719">
    <property type="entry name" value="Prot_kinase_dom"/>
</dbReference>
<comment type="similarity">
    <text evidence="1">Belongs to the sel-1 family.</text>
</comment>
<evidence type="ECO:0000256" key="1">
    <source>
        <dbReference type="ARBA" id="ARBA00038101"/>
    </source>
</evidence>
<dbReference type="InterPro" id="IPR011009">
    <property type="entry name" value="Kinase-like_dom_sf"/>
</dbReference>
<evidence type="ECO:0000259" key="2">
    <source>
        <dbReference type="SMART" id="SM00220"/>
    </source>
</evidence>
<organism evidence="3 4">
    <name type="scientific">Tritrichomonas musculus</name>
    <dbReference type="NCBI Taxonomy" id="1915356"/>
    <lineage>
        <taxon>Eukaryota</taxon>
        <taxon>Metamonada</taxon>
        <taxon>Parabasalia</taxon>
        <taxon>Tritrichomonadida</taxon>
        <taxon>Tritrichomonadidae</taxon>
        <taxon>Tritrichomonas</taxon>
    </lineage>
</organism>
<reference evidence="3 4" key="1">
    <citation type="submission" date="2024-04" db="EMBL/GenBank/DDBJ databases">
        <title>Tritrichomonas musculus Genome.</title>
        <authorList>
            <person name="Alves-Ferreira E."/>
            <person name="Grigg M."/>
            <person name="Lorenzi H."/>
            <person name="Galac M."/>
        </authorList>
    </citation>
    <scope>NUCLEOTIDE SEQUENCE [LARGE SCALE GENOMIC DNA]</scope>
    <source>
        <strain evidence="3 4">EAF2021</strain>
    </source>
</reference>
<dbReference type="SUPFAM" id="SSF56112">
    <property type="entry name" value="Protein kinase-like (PK-like)"/>
    <property type="match status" value="1"/>
</dbReference>
<keyword evidence="4" id="KW-1185">Reference proteome</keyword>
<dbReference type="Gene3D" id="1.25.40.10">
    <property type="entry name" value="Tetratricopeptide repeat domain"/>
    <property type="match status" value="2"/>
</dbReference>
<protein>
    <recommendedName>
        <fullName evidence="2">Protein kinase domain-containing protein</fullName>
    </recommendedName>
</protein>
<dbReference type="PANTHER" id="PTHR11102:SF147">
    <property type="entry name" value="SEL1L ADAPTOR SUBUNIT OF ERAD E3 UBIQUITIN LIGASE"/>
    <property type="match status" value="1"/>
</dbReference>
<dbReference type="PANTHER" id="PTHR11102">
    <property type="entry name" value="SEL-1-LIKE PROTEIN"/>
    <property type="match status" value="1"/>
</dbReference>
<dbReference type="InterPro" id="IPR006597">
    <property type="entry name" value="Sel1-like"/>
</dbReference>
<comment type="caution">
    <text evidence="3">The sequence shown here is derived from an EMBL/GenBank/DDBJ whole genome shotgun (WGS) entry which is preliminary data.</text>
</comment>